<feature type="domain" description="PHD-type" evidence="5">
    <location>
        <begin position="14"/>
        <end position="220"/>
    </location>
</feature>
<dbReference type="PANTHER" id="PTHR12420">
    <property type="entry name" value="PHD FINGER PROTEIN"/>
    <property type="match status" value="1"/>
</dbReference>
<dbReference type="FunCoup" id="G3UDN4">
    <property type="interactions" value="1293"/>
</dbReference>
<reference evidence="6 7" key="1">
    <citation type="submission" date="2009-06" db="EMBL/GenBank/DDBJ databases">
        <title>The Genome Sequence of Loxodonta africana (African elephant).</title>
        <authorList>
            <person name="Di Palma F."/>
            <person name="Heiman D."/>
            <person name="Young S."/>
            <person name="Johnson J."/>
            <person name="Lander E.S."/>
            <person name="Lindblad-Toh K."/>
        </authorList>
    </citation>
    <scope>NUCLEOTIDE SEQUENCE [LARGE SCALE GENOMIC DNA]</scope>
    <source>
        <strain evidence="6 7">Isolate ISIS603380</strain>
    </source>
</reference>
<feature type="compositionally biased region" description="Basic and acidic residues" evidence="4">
    <location>
        <begin position="427"/>
        <end position="437"/>
    </location>
</feature>
<dbReference type="GO" id="GO:0043021">
    <property type="term" value="F:ribonucleoprotein complex binding"/>
    <property type="evidence" value="ECO:0007669"/>
    <property type="project" value="Ensembl"/>
</dbReference>
<keyword evidence="1" id="KW-0479">Metal-binding</keyword>
<reference evidence="6" key="3">
    <citation type="submission" date="2025-09" db="UniProtKB">
        <authorList>
            <consortium name="Ensembl"/>
        </authorList>
    </citation>
    <scope>IDENTIFICATION</scope>
    <source>
        <strain evidence="6">Isolate ISIS603380</strain>
    </source>
</reference>
<protein>
    <submittedName>
        <fullName evidence="6">PHD finger protein 6</fullName>
    </submittedName>
</protein>
<evidence type="ECO:0000313" key="7">
    <source>
        <dbReference type="Proteomes" id="UP000007646"/>
    </source>
</evidence>
<evidence type="ECO:0000256" key="2">
    <source>
        <dbReference type="ARBA" id="ARBA00022771"/>
    </source>
</evidence>
<dbReference type="GO" id="GO:0005654">
    <property type="term" value="C:nucleoplasm"/>
    <property type="evidence" value="ECO:0007669"/>
    <property type="project" value="Ensembl"/>
</dbReference>
<dbReference type="PANTHER" id="PTHR12420:SF15">
    <property type="entry name" value="PHD FINGER PROTEIN 6"/>
    <property type="match status" value="1"/>
</dbReference>
<dbReference type="GO" id="GO:0097110">
    <property type="term" value="F:scaffold protein binding"/>
    <property type="evidence" value="ECO:0007669"/>
    <property type="project" value="Ensembl"/>
</dbReference>
<reference evidence="6" key="2">
    <citation type="submission" date="2025-08" db="UniProtKB">
        <authorList>
            <consortium name="Ensembl"/>
        </authorList>
    </citation>
    <scope>IDENTIFICATION</scope>
    <source>
        <strain evidence="6">Isolate ISIS603380</strain>
    </source>
</reference>
<feature type="region of interest" description="Disordered" evidence="4">
    <location>
        <begin position="413"/>
        <end position="450"/>
    </location>
</feature>
<dbReference type="AlphaFoldDB" id="G3UDN4"/>
<dbReference type="GO" id="GO:0005730">
    <property type="term" value="C:nucleolus"/>
    <property type="evidence" value="ECO:0007669"/>
    <property type="project" value="Ensembl"/>
</dbReference>
<dbReference type="eggNOG" id="KOG1084">
    <property type="taxonomic scope" value="Eukaryota"/>
</dbReference>
<evidence type="ECO:0000259" key="5">
    <source>
        <dbReference type="PROSITE" id="PS51805"/>
    </source>
</evidence>
<accession>G3UDN4</accession>
<dbReference type="Pfam" id="PF13771">
    <property type="entry name" value="zf-HC5HC2H"/>
    <property type="match status" value="1"/>
</dbReference>
<dbReference type="InterPro" id="IPR013083">
    <property type="entry name" value="Znf_RING/FYVE/PHD"/>
</dbReference>
<evidence type="ECO:0000256" key="1">
    <source>
        <dbReference type="ARBA" id="ARBA00022723"/>
    </source>
</evidence>
<dbReference type="GO" id="GO:0015631">
    <property type="term" value="F:tubulin binding"/>
    <property type="evidence" value="ECO:0007669"/>
    <property type="project" value="Ensembl"/>
</dbReference>
<evidence type="ECO:0000256" key="3">
    <source>
        <dbReference type="ARBA" id="ARBA00022833"/>
    </source>
</evidence>
<dbReference type="PROSITE" id="PS51805">
    <property type="entry name" value="EPHD"/>
    <property type="match status" value="2"/>
</dbReference>
<dbReference type="GO" id="GO:0042826">
    <property type="term" value="F:histone deacetylase binding"/>
    <property type="evidence" value="ECO:0007669"/>
    <property type="project" value="Ensembl"/>
</dbReference>
<gene>
    <name evidence="6" type="primary">PHF6</name>
</gene>
<feature type="compositionally biased region" description="Basic residues" evidence="4">
    <location>
        <begin position="245"/>
        <end position="260"/>
    </location>
</feature>
<dbReference type="Gene3D" id="3.30.40.10">
    <property type="entry name" value="Zinc/RING finger domain, C3HC4 (zinc finger)"/>
    <property type="match status" value="3"/>
</dbReference>
<dbReference type="GO" id="GO:0051219">
    <property type="term" value="F:phosphoprotein binding"/>
    <property type="evidence" value="ECO:0007669"/>
    <property type="project" value="Ensembl"/>
</dbReference>
<keyword evidence="7" id="KW-1185">Reference proteome</keyword>
<sequence>MSSSVEQKKGPTRQRKCGFCKSNRDKECGQLLISENQKVAAHHKCMLFSSALVSSHSDNESLGGFSIEDVQKEIKRGTKLVSWYFCLLRIKIIKLIKEEIAYFRFLTHRVDVQQLRWTKVNSSFSAGAFSFCLFTSSPEKALFFLLFLKPSSFYKNFTPGLLQLTEEQMCSLCHCPGATIGCDVKTCHRTYHYHCALHDKAQIREKPSQGIYMVYCRKHKKTAYNSEADLEESFNEHELEPSSPKNKKKSRKGRPRKTHLKGLSEDTRSTSSHGTDEMESSSYRDRSPHRSSPSDTRPKCGFCHVGEEENEARGKLHIFNAKKAAAHYKCMLFSSGTVQLTTTSRAEFGDFDIKTVLQEIKRGKRMVCDLYFLNNKALSCLFRNRRPVTSCGVVLRAPTSSANDGIHVLYCKNHSGNDERDEEDEERESKSRGKVETDQQQLTQQQLNGN</sequence>
<dbReference type="GO" id="GO:0001835">
    <property type="term" value="P:blastocyst hatching"/>
    <property type="evidence" value="ECO:0007669"/>
    <property type="project" value="Ensembl"/>
</dbReference>
<evidence type="ECO:0000256" key="4">
    <source>
        <dbReference type="SAM" id="MobiDB-lite"/>
    </source>
</evidence>
<feature type="domain" description="PHD-type" evidence="5">
    <location>
        <begin position="297"/>
        <end position="415"/>
    </location>
</feature>
<keyword evidence="2" id="KW-0863">Zinc-finger</keyword>
<evidence type="ECO:0000313" key="6">
    <source>
        <dbReference type="Ensembl" id="ENSLAFP00000025942.1"/>
    </source>
</evidence>
<dbReference type="GO" id="GO:0000122">
    <property type="term" value="P:negative regulation of transcription by RNA polymerase II"/>
    <property type="evidence" value="ECO:0007669"/>
    <property type="project" value="Ensembl"/>
</dbReference>
<dbReference type="GO" id="GO:0008270">
    <property type="term" value="F:zinc ion binding"/>
    <property type="evidence" value="ECO:0007669"/>
    <property type="project" value="UniProtKB-KW"/>
</dbReference>
<dbReference type="InParanoid" id="G3UDN4"/>
<dbReference type="Proteomes" id="UP000007646">
    <property type="component" value="Unassembled WGS sequence"/>
</dbReference>
<dbReference type="InterPro" id="IPR034732">
    <property type="entry name" value="EPHD"/>
</dbReference>
<feature type="compositionally biased region" description="Low complexity" evidence="4">
    <location>
        <begin position="439"/>
        <end position="450"/>
    </location>
</feature>
<dbReference type="GeneTree" id="ENSGT00950000182865"/>
<dbReference type="STRING" id="9785.ENSLAFP00000025942"/>
<proteinExistence type="predicted"/>
<organism evidence="6 7">
    <name type="scientific">Loxodonta africana</name>
    <name type="common">African elephant</name>
    <dbReference type="NCBI Taxonomy" id="9785"/>
    <lineage>
        <taxon>Eukaryota</taxon>
        <taxon>Metazoa</taxon>
        <taxon>Chordata</taxon>
        <taxon>Craniata</taxon>
        <taxon>Vertebrata</taxon>
        <taxon>Euteleostomi</taxon>
        <taxon>Mammalia</taxon>
        <taxon>Eutheria</taxon>
        <taxon>Afrotheria</taxon>
        <taxon>Proboscidea</taxon>
        <taxon>Elephantidae</taxon>
        <taxon>Loxodonta</taxon>
    </lineage>
</organism>
<dbReference type="Ensembl" id="ENSLAFT00000031524.1">
    <property type="protein sequence ID" value="ENSLAFP00000025942.1"/>
    <property type="gene ID" value="ENSLAFG00000009889.4"/>
</dbReference>
<keyword evidence="3" id="KW-0862">Zinc</keyword>
<dbReference type="InterPro" id="IPR051188">
    <property type="entry name" value="PHD-type_Zinc_Finger"/>
</dbReference>
<name>G3UDN4_LOXAF</name>
<dbReference type="GO" id="GO:0042393">
    <property type="term" value="F:histone binding"/>
    <property type="evidence" value="ECO:0007669"/>
    <property type="project" value="Ensembl"/>
</dbReference>
<feature type="region of interest" description="Disordered" evidence="4">
    <location>
        <begin position="234"/>
        <end position="299"/>
    </location>
</feature>